<dbReference type="SUPFAM" id="SSF53067">
    <property type="entry name" value="Actin-like ATPase domain"/>
    <property type="match status" value="2"/>
</dbReference>
<dbReference type="InterPro" id="IPR018484">
    <property type="entry name" value="FGGY_N"/>
</dbReference>
<keyword evidence="2" id="KW-0859">Xylose metabolism</keyword>
<dbReference type="InterPro" id="IPR000577">
    <property type="entry name" value="Carb_kinase_FGGY"/>
</dbReference>
<sequence length="516" mass="52959">MPGTTPVDAPLWVGIDLGTQGVRAVLVDGAGALLGTGSAALESDVRAGDRHEQDPADWWRATCEATREALAGLDGRPVGGVSIDSTSGTLVVQDAQGQATGPALMYDDRRAAAEAARVQDEGAQLWTALGYRMQASWALPKVAWLAAHAPVPAGHRLAHQADHIGARLAGHPVPTDWSHALKTGYDLLADGWPAAVLDRIGVDPAVLPPVVAPGERVAAVSAAGAAQSGIPAGTPIVAGMTDGCAAQVATAALAPGSWCSALGTTLVLKGSTPELLHDPSGAVYSHRNPDGGWLPGGASSTGAGVLADELPGADLDELTERARARGVPAGATYPLAGRGERFPFVADDAEGFDVGGPADPDPAGRFQRVTHGVAYVERLAFDVLAGLGADVSGPVVATGGGSRNDWWTQLRADVLQRPVAVPEHAGSAIGSAVLAAAPRGELAATAEAMVRMRKRFEPDPSRAGELTEGYERLVEALVERGWLEPGFREFRKATFRAAQDSKVAFLASDAAGGSHS</sequence>
<dbReference type="GO" id="GO:0016301">
    <property type="term" value="F:kinase activity"/>
    <property type="evidence" value="ECO:0007669"/>
    <property type="project" value="UniProtKB-KW"/>
</dbReference>
<dbReference type="Proteomes" id="UP001499967">
    <property type="component" value="Unassembled WGS sequence"/>
</dbReference>
<keyword evidence="8" id="KW-1185">Reference proteome</keyword>
<dbReference type="Gene3D" id="3.30.420.40">
    <property type="match status" value="2"/>
</dbReference>
<reference evidence="8" key="1">
    <citation type="journal article" date="2019" name="Int. J. Syst. Evol. Microbiol.">
        <title>The Global Catalogue of Microorganisms (GCM) 10K type strain sequencing project: providing services to taxonomists for standard genome sequencing and annotation.</title>
        <authorList>
            <consortium name="The Broad Institute Genomics Platform"/>
            <consortium name="The Broad Institute Genome Sequencing Center for Infectious Disease"/>
            <person name="Wu L."/>
            <person name="Ma J."/>
        </authorList>
    </citation>
    <scope>NUCLEOTIDE SEQUENCE [LARGE SCALE GENOMIC DNA]</scope>
    <source>
        <strain evidence="8">JCM 11117</strain>
    </source>
</reference>
<keyword evidence="3" id="KW-0808">Transferase</keyword>
<evidence type="ECO:0000259" key="5">
    <source>
        <dbReference type="Pfam" id="PF00370"/>
    </source>
</evidence>
<dbReference type="InterPro" id="IPR043129">
    <property type="entry name" value="ATPase_NBD"/>
</dbReference>
<organism evidence="7 8">
    <name type="scientific">Pseudonocardia zijingensis</name>
    <dbReference type="NCBI Taxonomy" id="153376"/>
    <lineage>
        <taxon>Bacteria</taxon>
        <taxon>Bacillati</taxon>
        <taxon>Actinomycetota</taxon>
        <taxon>Actinomycetes</taxon>
        <taxon>Pseudonocardiales</taxon>
        <taxon>Pseudonocardiaceae</taxon>
        <taxon>Pseudonocardia</taxon>
    </lineage>
</organism>
<evidence type="ECO:0000259" key="6">
    <source>
        <dbReference type="Pfam" id="PF02782"/>
    </source>
</evidence>
<evidence type="ECO:0000313" key="7">
    <source>
        <dbReference type="EMBL" id="GAA0943535.1"/>
    </source>
</evidence>
<name>A0ABN1QJD4_9PSEU</name>
<comment type="similarity">
    <text evidence="1">Belongs to the FGGY kinase family.</text>
</comment>
<proteinExistence type="inferred from homology"/>
<gene>
    <name evidence="7" type="ORF">GCM10009559_40470</name>
</gene>
<accession>A0ABN1QJD4</accession>
<dbReference type="PANTHER" id="PTHR43095:SF5">
    <property type="entry name" value="XYLULOSE KINASE"/>
    <property type="match status" value="1"/>
</dbReference>
<dbReference type="InterPro" id="IPR050406">
    <property type="entry name" value="FGGY_Carb_Kinase"/>
</dbReference>
<dbReference type="Pfam" id="PF02782">
    <property type="entry name" value="FGGY_C"/>
    <property type="match status" value="1"/>
</dbReference>
<evidence type="ECO:0000256" key="4">
    <source>
        <dbReference type="ARBA" id="ARBA00022777"/>
    </source>
</evidence>
<dbReference type="CDD" id="cd07783">
    <property type="entry name" value="ASKHA_NBD_FGGY_SePSK_AtXK1-like"/>
    <property type="match status" value="1"/>
</dbReference>
<dbReference type="PIRSF" id="PIRSF000538">
    <property type="entry name" value="GlpK"/>
    <property type="match status" value="1"/>
</dbReference>
<dbReference type="EMBL" id="BAAAHP010000111">
    <property type="protein sequence ID" value="GAA0943535.1"/>
    <property type="molecule type" value="Genomic_DNA"/>
</dbReference>
<protein>
    <submittedName>
        <fullName evidence="7">FGGY-family carbohydrate kinase</fullName>
    </submittedName>
</protein>
<evidence type="ECO:0000256" key="3">
    <source>
        <dbReference type="ARBA" id="ARBA00022679"/>
    </source>
</evidence>
<dbReference type="PANTHER" id="PTHR43095">
    <property type="entry name" value="SUGAR KINASE"/>
    <property type="match status" value="1"/>
</dbReference>
<keyword evidence="4 7" id="KW-0418">Kinase</keyword>
<feature type="domain" description="Carbohydrate kinase FGGY C-terminal" evidence="6">
    <location>
        <begin position="262"/>
        <end position="436"/>
    </location>
</feature>
<feature type="domain" description="Carbohydrate kinase FGGY N-terminal" evidence="5">
    <location>
        <begin position="11"/>
        <end position="248"/>
    </location>
</feature>
<comment type="caution">
    <text evidence="7">The sequence shown here is derived from an EMBL/GenBank/DDBJ whole genome shotgun (WGS) entry which is preliminary data.</text>
</comment>
<keyword evidence="2" id="KW-0119">Carbohydrate metabolism</keyword>
<evidence type="ECO:0000313" key="8">
    <source>
        <dbReference type="Proteomes" id="UP001499967"/>
    </source>
</evidence>
<evidence type="ECO:0000256" key="2">
    <source>
        <dbReference type="ARBA" id="ARBA00022629"/>
    </source>
</evidence>
<evidence type="ECO:0000256" key="1">
    <source>
        <dbReference type="ARBA" id="ARBA00009156"/>
    </source>
</evidence>
<dbReference type="InterPro" id="IPR018485">
    <property type="entry name" value="FGGY_C"/>
</dbReference>
<dbReference type="RefSeq" id="WP_343943039.1">
    <property type="nucleotide sequence ID" value="NZ_BAAAHP010000111.1"/>
</dbReference>
<dbReference type="Pfam" id="PF00370">
    <property type="entry name" value="FGGY_N"/>
    <property type="match status" value="1"/>
</dbReference>